<dbReference type="InterPro" id="IPR004947">
    <property type="entry name" value="DNase_II"/>
</dbReference>
<evidence type="ECO:0000256" key="1">
    <source>
        <dbReference type="ARBA" id="ARBA00007527"/>
    </source>
</evidence>
<dbReference type="Pfam" id="PF03265">
    <property type="entry name" value="DNase_II"/>
    <property type="match status" value="1"/>
</dbReference>
<sequence length="364" mass="40175">MQLLSILAVLAFVPFVSAALSCKDQNNNDVDWYVGYKMPRTKDNSLQGVGNGVAFYYMDVNTDSFAPSPNDMESKDQAIAYTLEQYYSRLSDPSLFHVMYNDEVAEEALAERMNRVRDRFINASGDAATQFGHNKGVVVFDATGGFWLVHSIPKFPPPKAYGYPDSGTIYAQSILCMTFDYSQLGTIGTQLFFNHPDIYSSSLPTSIAKDFGDLAKVIGGTHKTGTPYTSTETLITRGNQQFTSFAKTGDFNQDLYDVLVAPTLKAPLTVESWRRGSIIPLDCTAKYVVLDAMDMKVGTTAQFGYTHDHSKIAVSASSDAPYVCIGDINRMTSQFVRGGGTVCIKLEKLWNVYTPLFVDTNKCT</sequence>
<proteinExistence type="inferred from homology"/>
<keyword evidence="3" id="KW-0732">Signal</keyword>
<dbReference type="CDD" id="cd09121">
    <property type="entry name" value="PLDc_DNaseII_2"/>
    <property type="match status" value="1"/>
</dbReference>
<name>A0A7E4V720_PANRE</name>
<dbReference type="GO" id="GO:0004531">
    <property type="term" value="F:deoxyribonuclease II activity"/>
    <property type="evidence" value="ECO:0007669"/>
    <property type="project" value="InterPro"/>
</dbReference>
<accession>A0A7E4V720</accession>
<organism evidence="4 5">
    <name type="scientific">Panagrellus redivivus</name>
    <name type="common">Microworm</name>
    <dbReference type="NCBI Taxonomy" id="6233"/>
    <lineage>
        <taxon>Eukaryota</taxon>
        <taxon>Metazoa</taxon>
        <taxon>Ecdysozoa</taxon>
        <taxon>Nematoda</taxon>
        <taxon>Chromadorea</taxon>
        <taxon>Rhabditida</taxon>
        <taxon>Tylenchina</taxon>
        <taxon>Panagrolaimomorpha</taxon>
        <taxon>Panagrolaimoidea</taxon>
        <taxon>Panagrolaimidae</taxon>
        <taxon>Panagrellus</taxon>
    </lineage>
</organism>
<protein>
    <submittedName>
        <fullName evidence="5">Deoxyribonuclease II</fullName>
    </submittedName>
</protein>
<evidence type="ECO:0000313" key="5">
    <source>
        <dbReference type="WBParaSite" id="Pan_g16869.t1"/>
    </source>
</evidence>
<dbReference type="AlphaFoldDB" id="A0A7E4V720"/>
<reference evidence="4" key="1">
    <citation type="journal article" date="2013" name="Genetics">
        <title>The draft genome and transcriptome of Panagrellus redivivus are shaped by the harsh demands of a free-living lifestyle.</title>
        <authorList>
            <person name="Srinivasan J."/>
            <person name="Dillman A.R."/>
            <person name="Macchietto M.G."/>
            <person name="Heikkinen L."/>
            <person name="Lakso M."/>
            <person name="Fracchia K.M."/>
            <person name="Antoshechkin I."/>
            <person name="Mortazavi A."/>
            <person name="Wong G."/>
            <person name="Sternberg P.W."/>
        </authorList>
    </citation>
    <scope>NUCLEOTIDE SEQUENCE [LARGE SCALE GENOMIC DNA]</scope>
    <source>
        <strain evidence="4">MT8872</strain>
    </source>
</reference>
<dbReference type="PANTHER" id="PTHR10858:SF31">
    <property type="entry name" value="DEOXYRIBONUCLEASE-2"/>
    <property type="match status" value="1"/>
</dbReference>
<dbReference type="PANTHER" id="PTHR10858">
    <property type="entry name" value="DEOXYRIBONUCLEASE II"/>
    <property type="match status" value="1"/>
</dbReference>
<evidence type="ECO:0000256" key="2">
    <source>
        <dbReference type="ARBA" id="ARBA00022801"/>
    </source>
</evidence>
<keyword evidence="4" id="KW-1185">Reference proteome</keyword>
<dbReference type="CDD" id="cd09120">
    <property type="entry name" value="PLDc_DNaseII_1"/>
    <property type="match status" value="1"/>
</dbReference>
<comment type="similarity">
    <text evidence="1">Belongs to the DNase II family.</text>
</comment>
<evidence type="ECO:0000256" key="3">
    <source>
        <dbReference type="SAM" id="SignalP"/>
    </source>
</evidence>
<evidence type="ECO:0000313" key="4">
    <source>
        <dbReference type="Proteomes" id="UP000492821"/>
    </source>
</evidence>
<reference evidence="5" key="2">
    <citation type="submission" date="2020-10" db="UniProtKB">
        <authorList>
            <consortium name="WormBaseParasite"/>
        </authorList>
    </citation>
    <scope>IDENTIFICATION</scope>
</reference>
<keyword evidence="2" id="KW-0378">Hydrolase</keyword>
<feature type="chain" id="PRO_5028807730" evidence="3">
    <location>
        <begin position="19"/>
        <end position="364"/>
    </location>
</feature>
<feature type="signal peptide" evidence="3">
    <location>
        <begin position="1"/>
        <end position="18"/>
    </location>
</feature>
<dbReference type="Proteomes" id="UP000492821">
    <property type="component" value="Unassembled WGS sequence"/>
</dbReference>
<dbReference type="WBParaSite" id="Pan_g16869.t1">
    <property type="protein sequence ID" value="Pan_g16869.t1"/>
    <property type="gene ID" value="Pan_g16869"/>
</dbReference>
<dbReference type="GO" id="GO:0006309">
    <property type="term" value="P:apoptotic DNA fragmentation"/>
    <property type="evidence" value="ECO:0007669"/>
    <property type="project" value="TreeGrafter"/>
</dbReference>